<keyword evidence="2" id="KW-1185">Reference proteome</keyword>
<evidence type="ECO:0000313" key="2">
    <source>
        <dbReference type="Proteomes" id="UP001550044"/>
    </source>
</evidence>
<sequence>MISMTTPPANPLAANSLFARLDSAERILVAGAGGGFDIYAGLPVALSLLHQGKDVRLANLSFSALEGLPLDAWLAPDVAVITPETSLHQPYFPERTLAQWLELHHYPSTVHAFARVGVQPLRAAYRALIERYDIDAVVLVDGGTDILMRGDESGLGTPEEDLTSVAALAGIDGPERLVVSIGFGIDAYHGVSHGLVLENIAALERDGACLGAFSVSRTTREGALFLDAVTHAQKHTPDHPSIVNGSIAAAVQGAFGDVQFTSRTRGSELFINPLMSLCFAFELEGLARNCLYLDRIEHTYLMRQVSSAIEVFREEIRQRPPRRIPH</sequence>
<proteinExistence type="predicted"/>
<protein>
    <submittedName>
        <fullName evidence="1">DUF1152 domain-containing protein</fullName>
    </submittedName>
</protein>
<evidence type="ECO:0000313" key="1">
    <source>
        <dbReference type="EMBL" id="MET8435763.1"/>
    </source>
</evidence>
<accession>A0ABV2UG93</accession>
<dbReference type="Proteomes" id="UP001550044">
    <property type="component" value="Unassembled WGS sequence"/>
</dbReference>
<dbReference type="InterPro" id="IPR010581">
    <property type="entry name" value="DUF1152"/>
</dbReference>
<dbReference type="EMBL" id="JBEXIP010000020">
    <property type="protein sequence ID" value="MET8435763.1"/>
    <property type="molecule type" value="Genomic_DNA"/>
</dbReference>
<organism evidence="1 2">
    <name type="scientific">Streptomyces sp. 900116325</name>
    <dbReference type="NCBI Taxonomy" id="3154295"/>
    <lineage>
        <taxon>Bacteria</taxon>
        <taxon>Bacillati</taxon>
        <taxon>Actinomycetota</taxon>
        <taxon>Actinomycetes</taxon>
        <taxon>Kitasatosporales</taxon>
        <taxon>Streptomycetaceae</taxon>
        <taxon>Streptomyces</taxon>
    </lineage>
</organism>
<reference evidence="1 2" key="1">
    <citation type="submission" date="2024-06" db="EMBL/GenBank/DDBJ databases">
        <title>The Natural Products Discovery Center: Release of the First 8490 Sequenced Strains for Exploring Actinobacteria Biosynthetic Diversity.</title>
        <authorList>
            <person name="Kalkreuter E."/>
            <person name="Kautsar S.A."/>
            <person name="Yang D."/>
            <person name="Bader C.D."/>
            <person name="Teijaro C.N."/>
            <person name="Fluegel L."/>
            <person name="Davis C.M."/>
            <person name="Simpson J.R."/>
            <person name="Lauterbach L."/>
            <person name="Steele A.D."/>
            <person name="Gui C."/>
            <person name="Meng S."/>
            <person name="Li G."/>
            <person name="Viehrig K."/>
            <person name="Ye F."/>
            <person name="Su P."/>
            <person name="Kiefer A.F."/>
            <person name="Nichols A."/>
            <person name="Cepeda A.J."/>
            <person name="Yan W."/>
            <person name="Fan B."/>
            <person name="Jiang Y."/>
            <person name="Adhikari A."/>
            <person name="Zheng C.-J."/>
            <person name="Schuster L."/>
            <person name="Cowan T.M."/>
            <person name="Smanski M.J."/>
            <person name="Chevrette M.G."/>
            <person name="De Carvalho L.P.S."/>
            <person name="Shen B."/>
        </authorList>
    </citation>
    <scope>NUCLEOTIDE SEQUENCE [LARGE SCALE GENOMIC DNA]</scope>
    <source>
        <strain evidence="1 2">NPDC005137</strain>
    </source>
</reference>
<name>A0ABV2UG93_9ACTN</name>
<comment type="caution">
    <text evidence="1">The sequence shown here is derived from an EMBL/GenBank/DDBJ whole genome shotgun (WGS) entry which is preliminary data.</text>
</comment>
<gene>
    <name evidence="1" type="ORF">ABZV61_23835</name>
</gene>
<dbReference type="Pfam" id="PF06626">
    <property type="entry name" value="DUF1152"/>
    <property type="match status" value="1"/>
</dbReference>
<dbReference type="RefSeq" id="WP_356499104.1">
    <property type="nucleotide sequence ID" value="NZ_JBEXEF010000012.1"/>
</dbReference>